<dbReference type="AlphaFoldDB" id="A0A0H5RCY7"/>
<dbReference type="EMBL" id="HACM01011179">
    <property type="protein sequence ID" value="CRZ11621.1"/>
    <property type="molecule type" value="Transcribed_RNA"/>
</dbReference>
<organism evidence="1">
    <name type="scientific">Spongospora subterranea</name>
    <dbReference type="NCBI Taxonomy" id="70186"/>
    <lineage>
        <taxon>Eukaryota</taxon>
        <taxon>Sar</taxon>
        <taxon>Rhizaria</taxon>
        <taxon>Endomyxa</taxon>
        <taxon>Phytomyxea</taxon>
        <taxon>Plasmodiophorida</taxon>
        <taxon>Plasmodiophoridae</taxon>
        <taxon>Spongospora</taxon>
    </lineage>
</organism>
<name>A0A0H5RCY7_9EUKA</name>
<accession>A0A0H5RCY7</accession>
<evidence type="ECO:0000313" key="1">
    <source>
        <dbReference type="EMBL" id="CRZ11621.1"/>
    </source>
</evidence>
<reference evidence="1" key="1">
    <citation type="submission" date="2015-04" db="EMBL/GenBank/DDBJ databases">
        <title>The genome sequence of the plant pathogenic Rhizarian Plasmodiophora brassicae reveals insights in its biotrophic life cycle and the origin of chitin synthesis.</title>
        <authorList>
            <person name="Schwelm A."/>
            <person name="Fogelqvist J."/>
            <person name="Knaust A."/>
            <person name="Julke S."/>
            <person name="Lilja T."/>
            <person name="Dhandapani V."/>
            <person name="Bonilla-Rosso G."/>
            <person name="Karlsson M."/>
            <person name="Shevchenko A."/>
            <person name="Choi S.R."/>
            <person name="Kim H.G."/>
            <person name="Park J.Y."/>
            <person name="Lim Y.P."/>
            <person name="Ludwig-Muller J."/>
            <person name="Dixelius C."/>
        </authorList>
    </citation>
    <scope>NUCLEOTIDE SEQUENCE</scope>
    <source>
        <tissue evidence="1">Potato root galls</tissue>
    </source>
</reference>
<sequence>MGLSLFADSIWRQFSLVSVCWLEVLNSFRYGLGIGVWSNPCSRNWARRYEKFDLSSNLVSSGWVRNRLLIPSMVRSSELFKLLIPRSHLNFVHPQETET</sequence>
<proteinExistence type="predicted"/>
<protein>
    <submittedName>
        <fullName evidence="1">Uncharacterized protein</fullName>
    </submittedName>
</protein>